<dbReference type="Proteomes" id="UP000749293">
    <property type="component" value="Unassembled WGS sequence"/>
</dbReference>
<dbReference type="GeneID" id="55973461"/>
<evidence type="ECO:0000256" key="7">
    <source>
        <dbReference type="SAM" id="SignalP"/>
    </source>
</evidence>
<evidence type="ECO:0000256" key="2">
    <source>
        <dbReference type="ARBA" id="ARBA00022692"/>
    </source>
</evidence>
<keyword evidence="10" id="KW-1185">Reference proteome</keyword>
<accession>A0A9P4YV28</accession>
<protein>
    <recommendedName>
        <fullName evidence="8">WSC domain-containing protein</fullName>
    </recommendedName>
</protein>
<keyword evidence="3 7" id="KW-0732">Signal</keyword>
<dbReference type="PROSITE" id="PS51257">
    <property type="entry name" value="PROKAR_LIPOPROTEIN"/>
    <property type="match status" value="1"/>
</dbReference>
<dbReference type="GO" id="GO:0005886">
    <property type="term" value="C:plasma membrane"/>
    <property type="evidence" value="ECO:0007669"/>
    <property type="project" value="TreeGrafter"/>
</dbReference>
<feature type="domain" description="WSC" evidence="8">
    <location>
        <begin position="221"/>
        <end position="323"/>
    </location>
</feature>
<dbReference type="PROSITE" id="PS51212">
    <property type="entry name" value="WSC"/>
    <property type="match status" value="1"/>
</dbReference>
<comment type="subcellular location">
    <subcellularLocation>
        <location evidence="1">Membrane</location>
        <topology evidence="1">Single-pass membrane protein</topology>
    </subcellularLocation>
</comment>
<evidence type="ECO:0000256" key="5">
    <source>
        <dbReference type="ARBA" id="ARBA00023136"/>
    </source>
</evidence>
<organism evidence="9 10">
    <name type="scientific">Geosmithia morbida</name>
    <dbReference type="NCBI Taxonomy" id="1094350"/>
    <lineage>
        <taxon>Eukaryota</taxon>
        <taxon>Fungi</taxon>
        <taxon>Dikarya</taxon>
        <taxon>Ascomycota</taxon>
        <taxon>Pezizomycotina</taxon>
        <taxon>Sordariomycetes</taxon>
        <taxon>Hypocreomycetidae</taxon>
        <taxon>Hypocreales</taxon>
        <taxon>Bionectriaceae</taxon>
        <taxon>Geosmithia</taxon>
    </lineage>
</organism>
<evidence type="ECO:0000256" key="6">
    <source>
        <dbReference type="ARBA" id="ARBA00023180"/>
    </source>
</evidence>
<evidence type="ECO:0000313" key="9">
    <source>
        <dbReference type="EMBL" id="KAF4122246.1"/>
    </source>
</evidence>
<evidence type="ECO:0000259" key="8">
    <source>
        <dbReference type="PROSITE" id="PS51212"/>
    </source>
</evidence>
<dbReference type="InterPro" id="IPR051836">
    <property type="entry name" value="Kremen_rcpt"/>
</dbReference>
<dbReference type="InterPro" id="IPR057231">
    <property type="entry name" value="DUF7909"/>
</dbReference>
<reference evidence="9" key="1">
    <citation type="submission" date="2020-03" db="EMBL/GenBank/DDBJ databases">
        <title>Site-based positive gene gene selection in Geosmithia morbida across the United States reveals a broad range of putative effectors and factors for local host and environmental adapation.</title>
        <authorList>
            <person name="Onufrak A."/>
            <person name="Murdoch R.W."/>
            <person name="Gazis R."/>
            <person name="Huff M."/>
            <person name="Staton M."/>
            <person name="Klingeman W."/>
            <person name="Hadziabdic D."/>
        </authorList>
    </citation>
    <scope>NUCLEOTIDE SEQUENCE</scope>
    <source>
        <strain evidence="9">1262</strain>
    </source>
</reference>
<dbReference type="SMART" id="SM00321">
    <property type="entry name" value="WSC"/>
    <property type="match status" value="1"/>
</dbReference>
<dbReference type="RefSeq" id="XP_035320898.1">
    <property type="nucleotide sequence ID" value="XM_035469203.1"/>
</dbReference>
<sequence length="335" mass="35945">MTSRIGAILLVLGLAAACDIPGTPLGDNITEGFGILVQSPDYEVVNNRFLNLWSAGGGDQHLYLSPAGDSVFDLVLNQGFLQTGALTAVINGEYELADNTTKMFMTSRGDPRAVFKPTYRCDPDTDDLQVMLAFSMRQESPAGGHICVRSASDNRYEFRYSPPNNPAFTPDRPCMPVTMIVDRSGAGSSPTGSATRTSTTVSATATATSVPDAFTDLTEEGFAFIGCAPEERRVEDGLGRTLTDAVLYNDTMTNEICVKYCASQSLKYAGTEYSRECWCGNSYPPTREPETTVESLSSCNFQCGGDASEICGGDSWLSLYESCGDASSCTNAKFI</sequence>
<dbReference type="PANTHER" id="PTHR24269">
    <property type="entry name" value="KREMEN PROTEIN"/>
    <property type="match status" value="1"/>
</dbReference>
<name>A0A9P4YV28_9HYPO</name>
<dbReference type="Pfam" id="PF25486">
    <property type="entry name" value="DUF7909"/>
    <property type="match status" value="1"/>
</dbReference>
<comment type="caution">
    <text evidence="9">The sequence shown here is derived from an EMBL/GenBank/DDBJ whole genome shotgun (WGS) entry which is preliminary data.</text>
</comment>
<dbReference type="EMBL" id="JAANYQ010000009">
    <property type="protein sequence ID" value="KAF4122246.1"/>
    <property type="molecule type" value="Genomic_DNA"/>
</dbReference>
<evidence type="ECO:0000256" key="1">
    <source>
        <dbReference type="ARBA" id="ARBA00004167"/>
    </source>
</evidence>
<evidence type="ECO:0000256" key="3">
    <source>
        <dbReference type="ARBA" id="ARBA00022729"/>
    </source>
</evidence>
<dbReference type="InterPro" id="IPR002889">
    <property type="entry name" value="WSC_carb-bd"/>
</dbReference>
<keyword evidence="4" id="KW-1133">Transmembrane helix</keyword>
<evidence type="ECO:0000256" key="4">
    <source>
        <dbReference type="ARBA" id="ARBA00022989"/>
    </source>
</evidence>
<proteinExistence type="predicted"/>
<keyword evidence="2" id="KW-0812">Transmembrane</keyword>
<dbReference type="PANTHER" id="PTHR24269:SF16">
    <property type="entry name" value="PROTEIN SLG1"/>
    <property type="match status" value="1"/>
</dbReference>
<keyword evidence="6" id="KW-0325">Glycoprotein</keyword>
<dbReference type="AlphaFoldDB" id="A0A9P4YV28"/>
<gene>
    <name evidence="9" type="ORF">GMORB2_7238</name>
</gene>
<feature type="chain" id="PRO_5040464653" description="WSC domain-containing protein" evidence="7">
    <location>
        <begin position="18"/>
        <end position="335"/>
    </location>
</feature>
<keyword evidence="5" id="KW-0472">Membrane</keyword>
<dbReference type="OrthoDB" id="5985073at2759"/>
<evidence type="ECO:0000313" key="10">
    <source>
        <dbReference type="Proteomes" id="UP000749293"/>
    </source>
</evidence>
<dbReference type="Pfam" id="PF01822">
    <property type="entry name" value="WSC"/>
    <property type="match status" value="1"/>
</dbReference>
<feature type="signal peptide" evidence="7">
    <location>
        <begin position="1"/>
        <end position="17"/>
    </location>
</feature>